<keyword evidence="3" id="KW-1185">Reference proteome</keyword>
<evidence type="ECO:0000313" key="3">
    <source>
        <dbReference type="Proteomes" id="UP001057738"/>
    </source>
</evidence>
<sequence length="230" mass="24141">MHTAHRLLAVALTGAGALGLTGCLSAEAFPGQQGSRVLNDSATALRGASTFTMSGTTSSQGQVNLSVSETGECKGTIEARGGGTIDVVRTRNHTFLRGDEAHILALTKDMPEEQASRARKEMSGRWTRTENSDLSMKGLTLLCDRDGLLKEIYGIQGAEKGALTKTDGQEAVTINTTEGVFLVATKGEPFLLKMTTGGPNPIDLAFTGINQPVQVDAPADKDVYDADANG</sequence>
<protein>
    <recommendedName>
        <fullName evidence="4">Lipoprotein</fullName>
    </recommendedName>
</protein>
<name>A0ABY5Q8Q5_9ACTN</name>
<feature type="chain" id="PRO_5045661454" description="Lipoprotein" evidence="1">
    <location>
        <begin position="29"/>
        <end position="230"/>
    </location>
</feature>
<dbReference type="Proteomes" id="UP001057738">
    <property type="component" value="Plasmid unnamed1"/>
</dbReference>
<gene>
    <name evidence="2" type="ORF">NRK68_33835</name>
</gene>
<accession>A0ABY5Q8Q5</accession>
<evidence type="ECO:0008006" key="4">
    <source>
        <dbReference type="Google" id="ProtNLM"/>
    </source>
</evidence>
<evidence type="ECO:0000256" key="1">
    <source>
        <dbReference type="SAM" id="SignalP"/>
    </source>
</evidence>
<reference evidence="2" key="1">
    <citation type="submission" date="2022-08" db="EMBL/GenBank/DDBJ databases">
        <authorList>
            <person name="Tian L."/>
        </authorList>
    </citation>
    <scope>NUCLEOTIDE SEQUENCE</scope>
    <source>
        <strain evidence="2">CM253</strain>
        <plasmid evidence="2">unnamed1</plasmid>
    </source>
</reference>
<dbReference type="RefSeq" id="WP_257858009.1">
    <property type="nucleotide sequence ID" value="NZ_CP102515.1"/>
</dbReference>
<organism evidence="2 3">
    <name type="scientific">Streptomyces yangpuensis</name>
    <dbReference type="NCBI Taxonomy" id="1648182"/>
    <lineage>
        <taxon>Bacteria</taxon>
        <taxon>Bacillati</taxon>
        <taxon>Actinomycetota</taxon>
        <taxon>Actinomycetes</taxon>
        <taxon>Kitasatosporales</taxon>
        <taxon>Streptomycetaceae</taxon>
        <taxon>Streptomyces</taxon>
    </lineage>
</organism>
<evidence type="ECO:0000313" key="2">
    <source>
        <dbReference type="EMBL" id="UUY52268.1"/>
    </source>
</evidence>
<dbReference type="PROSITE" id="PS51257">
    <property type="entry name" value="PROKAR_LIPOPROTEIN"/>
    <property type="match status" value="1"/>
</dbReference>
<geneLocation type="plasmid" evidence="2 3">
    <name>unnamed1</name>
</geneLocation>
<feature type="signal peptide" evidence="1">
    <location>
        <begin position="1"/>
        <end position="28"/>
    </location>
</feature>
<proteinExistence type="predicted"/>
<keyword evidence="1" id="KW-0732">Signal</keyword>
<keyword evidence="2" id="KW-0614">Plasmid</keyword>
<dbReference type="GeneID" id="95578520"/>
<dbReference type="EMBL" id="CP102515">
    <property type="protein sequence ID" value="UUY52268.1"/>
    <property type="molecule type" value="Genomic_DNA"/>
</dbReference>